<dbReference type="EMBL" id="JAPMOU010000024">
    <property type="protein sequence ID" value="MDE1463807.1"/>
    <property type="molecule type" value="Genomic_DNA"/>
</dbReference>
<dbReference type="RefSeq" id="WP_274690135.1">
    <property type="nucleotide sequence ID" value="NZ_JAPMOU010000024.1"/>
</dbReference>
<accession>A0ABT5UBQ7</accession>
<evidence type="ECO:0000256" key="1">
    <source>
        <dbReference type="SAM" id="Phobius"/>
    </source>
</evidence>
<keyword evidence="3" id="KW-0808">Transferase</keyword>
<dbReference type="PANTHER" id="PTHR36927">
    <property type="entry name" value="BLR4337 PROTEIN"/>
    <property type="match status" value="1"/>
</dbReference>
<keyword evidence="1" id="KW-0812">Transmembrane</keyword>
<feature type="transmembrane region" description="Helical" evidence="1">
    <location>
        <begin position="213"/>
        <end position="234"/>
    </location>
</feature>
<evidence type="ECO:0000313" key="4">
    <source>
        <dbReference type="Proteomes" id="UP001528823"/>
    </source>
</evidence>
<feature type="transmembrane region" description="Helical" evidence="1">
    <location>
        <begin position="61"/>
        <end position="81"/>
    </location>
</feature>
<feature type="transmembrane region" description="Helical" evidence="1">
    <location>
        <begin position="329"/>
        <end position="347"/>
    </location>
</feature>
<reference evidence="3 4" key="1">
    <citation type="submission" date="2022-11" db="EMBL/GenBank/DDBJ databases">
        <title>Spartinivicinus poritis sp. nov., isolated from scleractinian coral Porites lutea.</title>
        <authorList>
            <person name="Zhang G."/>
            <person name="Cai L."/>
            <person name="Wei Q."/>
        </authorList>
    </citation>
    <scope>NUCLEOTIDE SEQUENCE [LARGE SCALE GENOMIC DNA]</scope>
    <source>
        <strain evidence="3 4">A2-2</strain>
    </source>
</reference>
<feature type="transmembrane region" description="Helical" evidence="1">
    <location>
        <begin position="288"/>
        <end position="309"/>
    </location>
</feature>
<proteinExistence type="predicted"/>
<feature type="transmembrane region" description="Helical" evidence="1">
    <location>
        <begin position="101"/>
        <end position="122"/>
    </location>
</feature>
<keyword evidence="4" id="KW-1185">Reference proteome</keyword>
<evidence type="ECO:0000259" key="2">
    <source>
        <dbReference type="Pfam" id="PF01757"/>
    </source>
</evidence>
<feature type="domain" description="Acyltransferase 3" evidence="2">
    <location>
        <begin position="16"/>
        <end position="372"/>
    </location>
</feature>
<protein>
    <submittedName>
        <fullName evidence="3">Acyltransferase family protein</fullName>
    </submittedName>
</protein>
<feature type="transmembrane region" description="Helical" evidence="1">
    <location>
        <begin position="21"/>
        <end position="41"/>
    </location>
</feature>
<feature type="transmembrane region" description="Helical" evidence="1">
    <location>
        <begin position="353"/>
        <end position="372"/>
    </location>
</feature>
<sequence length="404" mass="47011">MNSKGLQTKNDVSERIYYLDNVRAIAMFLGIVLHASLPYGYTFYDTWFIKNDSQSITMDVIFTFIHLFRMALFFLISGFFANMLVQKRGVLGFTKNRGIRLLIPFIIFYPIVVTAMTEIIHYSGDHLHDLSKLVALITKGGFELPPRTMHLWFIYHLMAFCIIVILVCRADFSWISKISSKVFSSSTSLLYLPILIIPGLYYAGLPQRAPSSFYFEIWSLGYYGLFFLFGWHLFHHSDYLKRITKHIPLMSVFCLIGFIIFYLKMEPLSFEQLLQDLKIGTINFSWDYLIRIIIEAYLSFYLVMLSLLLGKQFLDSSHKVFRYLSDASYWVYIIHLPVVYFIQVLMGNWKINLWIEFIIAVSGTMIVSLITYQIAVRYTIIGTILNGKKTRSAQQHPGKLAEQN</sequence>
<feature type="transmembrane region" description="Helical" evidence="1">
    <location>
        <begin position="182"/>
        <end position="201"/>
    </location>
</feature>
<dbReference type="Proteomes" id="UP001528823">
    <property type="component" value="Unassembled WGS sequence"/>
</dbReference>
<dbReference type="InterPro" id="IPR002656">
    <property type="entry name" value="Acyl_transf_3_dom"/>
</dbReference>
<comment type="caution">
    <text evidence="3">The sequence shown here is derived from an EMBL/GenBank/DDBJ whole genome shotgun (WGS) entry which is preliminary data.</text>
</comment>
<dbReference type="PANTHER" id="PTHR36927:SF1">
    <property type="entry name" value="MDO-LIKE PROTEIN"/>
    <property type="match status" value="1"/>
</dbReference>
<keyword evidence="1" id="KW-0472">Membrane</keyword>
<evidence type="ECO:0000313" key="3">
    <source>
        <dbReference type="EMBL" id="MDE1463807.1"/>
    </source>
</evidence>
<dbReference type="Pfam" id="PF01757">
    <property type="entry name" value="Acyl_transf_3"/>
    <property type="match status" value="1"/>
</dbReference>
<dbReference type="InterPro" id="IPR050623">
    <property type="entry name" value="Glucan_succinyl_AcylTrfase"/>
</dbReference>
<dbReference type="GO" id="GO:0016746">
    <property type="term" value="F:acyltransferase activity"/>
    <property type="evidence" value="ECO:0007669"/>
    <property type="project" value="UniProtKB-KW"/>
</dbReference>
<name>A0ABT5UBQ7_9GAMM</name>
<keyword evidence="1" id="KW-1133">Transmembrane helix</keyword>
<keyword evidence="3" id="KW-0012">Acyltransferase</keyword>
<feature type="transmembrane region" description="Helical" evidence="1">
    <location>
        <begin position="152"/>
        <end position="170"/>
    </location>
</feature>
<organism evidence="3 4">
    <name type="scientific">Spartinivicinus poritis</name>
    <dbReference type="NCBI Taxonomy" id="2994640"/>
    <lineage>
        <taxon>Bacteria</taxon>
        <taxon>Pseudomonadati</taxon>
        <taxon>Pseudomonadota</taxon>
        <taxon>Gammaproteobacteria</taxon>
        <taxon>Oceanospirillales</taxon>
        <taxon>Zooshikellaceae</taxon>
        <taxon>Spartinivicinus</taxon>
    </lineage>
</organism>
<gene>
    <name evidence="3" type="ORF">ORQ98_17790</name>
</gene>
<feature type="transmembrane region" description="Helical" evidence="1">
    <location>
        <begin position="246"/>
        <end position="263"/>
    </location>
</feature>